<dbReference type="SMART" id="SM00066">
    <property type="entry name" value="GAL4"/>
    <property type="match status" value="1"/>
</dbReference>
<keyword evidence="5" id="KW-0238">DNA-binding</keyword>
<evidence type="ECO:0000256" key="2">
    <source>
        <dbReference type="ARBA" id="ARBA00022723"/>
    </source>
</evidence>
<dbReference type="GO" id="GO:0005634">
    <property type="term" value="C:nucleus"/>
    <property type="evidence" value="ECO:0007669"/>
    <property type="project" value="UniProtKB-SubCell"/>
</dbReference>
<dbReference type="PROSITE" id="PS50048">
    <property type="entry name" value="ZN2_CY6_FUNGAL_2"/>
    <property type="match status" value="1"/>
</dbReference>
<dbReference type="Pfam" id="PF04082">
    <property type="entry name" value="Fungal_trans"/>
    <property type="match status" value="1"/>
</dbReference>
<keyword evidence="6" id="KW-0804">Transcription</keyword>
<dbReference type="PANTHER" id="PTHR31313">
    <property type="entry name" value="TY1 ENHANCER ACTIVATOR"/>
    <property type="match status" value="1"/>
</dbReference>
<feature type="compositionally biased region" description="Low complexity" evidence="8">
    <location>
        <begin position="107"/>
        <end position="128"/>
    </location>
</feature>
<dbReference type="Gene3D" id="4.10.240.10">
    <property type="entry name" value="Zn(2)-C6 fungal-type DNA-binding domain"/>
    <property type="match status" value="1"/>
</dbReference>
<dbReference type="InterPro" id="IPR036864">
    <property type="entry name" value="Zn2-C6_fun-type_DNA-bd_sf"/>
</dbReference>
<keyword evidence="11" id="KW-1185">Reference proteome</keyword>
<keyword evidence="3" id="KW-0862">Zinc</keyword>
<evidence type="ECO:0000313" key="11">
    <source>
        <dbReference type="Proteomes" id="UP001194746"/>
    </source>
</evidence>
<dbReference type="SMART" id="SM00906">
    <property type="entry name" value="Fungal_trans"/>
    <property type="match status" value="1"/>
</dbReference>
<evidence type="ECO:0000256" key="3">
    <source>
        <dbReference type="ARBA" id="ARBA00022833"/>
    </source>
</evidence>
<reference evidence="10" key="1">
    <citation type="journal article" date="2019" name="Beilstein J. Org. Chem.">
        <title>Nanangenines: drimane sesquiterpenoids as the dominant metabolite cohort of a novel Australian fungus, Aspergillus nanangensis.</title>
        <authorList>
            <person name="Lacey H.J."/>
            <person name="Gilchrist C.L.M."/>
            <person name="Crombie A."/>
            <person name="Kalaitzis J.A."/>
            <person name="Vuong D."/>
            <person name="Rutledge P.J."/>
            <person name="Turner P."/>
            <person name="Pitt J.I."/>
            <person name="Lacey E."/>
            <person name="Chooi Y.H."/>
            <person name="Piggott A.M."/>
        </authorList>
    </citation>
    <scope>NUCLEOTIDE SEQUENCE</scope>
    <source>
        <strain evidence="10">MST-FP2251</strain>
    </source>
</reference>
<evidence type="ECO:0000256" key="6">
    <source>
        <dbReference type="ARBA" id="ARBA00023163"/>
    </source>
</evidence>
<keyword evidence="4" id="KW-0805">Transcription regulation</keyword>
<dbReference type="CDD" id="cd00067">
    <property type="entry name" value="GAL4"/>
    <property type="match status" value="1"/>
</dbReference>
<name>A0AAD4CFA9_ASPNN</name>
<dbReference type="Proteomes" id="UP001194746">
    <property type="component" value="Unassembled WGS sequence"/>
</dbReference>
<gene>
    <name evidence="10" type="ORF">FE257_012997</name>
</gene>
<dbReference type="Pfam" id="PF00172">
    <property type="entry name" value="Zn_clus"/>
    <property type="match status" value="1"/>
</dbReference>
<keyword evidence="7" id="KW-0539">Nucleus</keyword>
<feature type="region of interest" description="Disordered" evidence="8">
    <location>
        <begin position="104"/>
        <end position="162"/>
    </location>
</feature>
<feature type="compositionally biased region" description="Basic and acidic residues" evidence="8">
    <location>
        <begin position="141"/>
        <end position="157"/>
    </location>
</feature>
<keyword evidence="2" id="KW-0479">Metal-binding</keyword>
<dbReference type="CDD" id="cd12148">
    <property type="entry name" value="fungal_TF_MHR"/>
    <property type="match status" value="1"/>
</dbReference>
<dbReference type="GO" id="GO:0008270">
    <property type="term" value="F:zinc ion binding"/>
    <property type="evidence" value="ECO:0007669"/>
    <property type="project" value="InterPro"/>
</dbReference>
<evidence type="ECO:0000256" key="7">
    <source>
        <dbReference type="ARBA" id="ARBA00023242"/>
    </source>
</evidence>
<dbReference type="PANTHER" id="PTHR31313:SF86">
    <property type="entry name" value="ZN(2)-C6 FUNGAL-TYPE DOMAIN-CONTAINING PROTEIN"/>
    <property type="match status" value="1"/>
</dbReference>
<dbReference type="AlphaFoldDB" id="A0AAD4CFA9"/>
<dbReference type="GO" id="GO:0009893">
    <property type="term" value="P:positive regulation of metabolic process"/>
    <property type="evidence" value="ECO:0007669"/>
    <property type="project" value="UniProtKB-ARBA"/>
</dbReference>
<proteinExistence type="predicted"/>
<dbReference type="GO" id="GO:0000981">
    <property type="term" value="F:DNA-binding transcription factor activity, RNA polymerase II-specific"/>
    <property type="evidence" value="ECO:0007669"/>
    <property type="project" value="InterPro"/>
</dbReference>
<feature type="compositionally biased region" description="Polar residues" evidence="8">
    <location>
        <begin position="8"/>
        <end position="17"/>
    </location>
</feature>
<feature type="domain" description="Zn(2)-C6 fungal-type" evidence="9">
    <location>
        <begin position="42"/>
        <end position="72"/>
    </location>
</feature>
<dbReference type="InterPro" id="IPR001138">
    <property type="entry name" value="Zn2Cys6_DnaBD"/>
</dbReference>
<evidence type="ECO:0000259" key="9">
    <source>
        <dbReference type="PROSITE" id="PS50048"/>
    </source>
</evidence>
<sequence length="754" mass="83923">MAPFATASPDTARSSRNPPYRGETPPPSQVLSRGQVKRALTRCKTCTACRVKCDGASPHCGSCGTAGRRCVYPQDARYQHKPTRAEIQRLEAHIDSIWEAMHERDAAPAAPARELPGTQHPTQATTAPTPSPARPPAPSARRPEDEIQPNETERSRQDLSPAEMSIVGVLGQDGELVVHGVSSMHHTETTPEEDKASKRQREQLQQVSKARLVANAAFQRQRESVLLRNPSVMQEANFGCADPDTALHLLDIYFNRIHFTYLFSYRPAIMDSLITQGPYCNMLLLSAIYFSSSLFSDRPAVRAQRDQFYASFRNALVDHIDQPSVPSAVGVLLCSAALVSCGRLSAGWVTSGIAYRMTLDLGCHFVLDCHNRDLPDEMILLTDIEVEMRKRLYWGSYLVDATQSLYLGRPSYLRTVPARVPQVFLDTYEELDVWTPYVDSLSASPEVNTVLGAYSPQPAYAVSTFMALLRLLEISSRLVHNFYSIDSVRQASEMIRDARSTIEKDLRRWYESRPKHLRFNPQADKEATPPPHQLTPLTTYHTLTILLHRPFLGNRYLSTHISEGQRAAGEESSIQAAGEIYHLLRRYDSAFTMRRAPYLISYAVHSALLVMLAQAPIARDQRRDEIAFLWRALGDMQRGGNYGLKKPIEGLSALMTKIGMITLEQQGWDERPGNENASDSIEVGENHFPVATEPFSVGNEVEVYDTQGSRFEGHDLFGGGMNGAFPNSGLDGVDWLLNDISWASAMGLEGQGGV</sequence>
<feature type="region of interest" description="Disordered" evidence="8">
    <location>
        <begin position="1"/>
        <end position="33"/>
    </location>
</feature>
<dbReference type="GO" id="GO:0006351">
    <property type="term" value="P:DNA-templated transcription"/>
    <property type="evidence" value="ECO:0007669"/>
    <property type="project" value="InterPro"/>
</dbReference>
<dbReference type="EMBL" id="VCAU01000097">
    <property type="protein sequence ID" value="KAF9885379.1"/>
    <property type="molecule type" value="Genomic_DNA"/>
</dbReference>
<feature type="compositionally biased region" description="Pro residues" evidence="8">
    <location>
        <begin position="129"/>
        <end position="138"/>
    </location>
</feature>
<evidence type="ECO:0000313" key="10">
    <source>
        <dbReference type="EMBL" id="KAF9885379.1"/>
    </source>
</evidence>
<dbReference type="InterPro" id="IPR051615">
    <property type="entry name" value="Transcr_Regulatory_Elem"/>
</dbReference>
<protein>
    <recommendedName>
        <fullName evidence="9">Zn(2)-C6 fungal-type domain-containing protein</fullName>
    </recommendedName>
</protein>
<reference evidence="10" key="2">
    <citation type="submission" date="2020-02" db="EMBL/GenBank/DDBJ databases">
        <authorList>
            <person name="Gilchrist C.L.M."/>
            <person name="Chooi Y.-H."/>
        </authorList>
    </citation>
    <scope>NUCLEOTIDE SEQUENCE</scope>
    <source>
        <strain evidence="10">MST-FP2251</strain>
    </source>
</reference>
<organism evidence="10 11">
    <name type="scientific">Aspergillus nanangensis</name>
    <dbReference type="NCBI Taxonomy" id="2582783"/>
    <lineage>
        <taxon>Eukaryota</taxon>
        <taxon>Fungi</taxon>
        <taxon>Dikarya</taxon>
        <taxon>Ascomycota</taxon>
        <taxon>Pezizomycotina</taxon>
        <taxon>Eurotiomycetes</taxon>
        <taxon>Eurotiomycetidae</taxon>
        <taxon>Eurotiales</taxon>
        <taxon>Aspergillaceae</taxon>
        <taxon>Aspergillus</taxon>
        <taxon>Aspergillus subgen. Circumdati</taxon>
    </lineage>
</organism>
<comment type="caution">
    <text evidence="10">The sequence shown here is derived from an EMBL/GenBank/DDBJ whole genome shotgun (WGS) entry which is preliminary data.</text>
</comment>
<dbReference type="InterPro" id="IPR007219">
    <property type="entry name" value="XnlR_reg_dom"/>
</dbReference>
<comment type="subcellular location">
    <subcellularLocation>
        <location evidence="1">Nucleus</location>
    </subcellularLocation>
</comment>
<dbReference type="SUPFAM" id="SSF57701">
    <property type="entry name" value="Zn2/Cys6 DNA-binding domain"/>
    <property type="match status" value="1"/>
</dbReference>
<evidence type="ECO:0000256" key="8">
    <source>
        <dbReference type="SAM" id="MobiDB-lite"/>
    </source>
</evidence>
<evidence type="ECO:0000256" key="5">
    <source>
        <dbReference type="ARBA" id="ARBA00023125"/>
    </source>
</evidence>
<evidence type="ECO:0000256" key="4">
    <source>
        <dbReference type="ARBA" id="ARBA00023015"/>
    </source>
</evidence>
<dbReference type="GO" id="GO:0003677">
    <property type="term" value="F:DNA binding"/>
    <property type="evidence" value="ECO:0007669"/>
    <property type="project" value="UniProtKB-KW"/>
</dbReference>
<evidence type="ECO:0000256" key="1">
    <source>
        <dbReference type="ARBA" id="ARBA00004123"/>
    </source>
</evidence>
<accession>A0AAD4CFA9</accession>